<gene>
    <name evidence="1" type="ORF">N7469_005568</name>
</gene>
<proteinExistence type="predicted"/>
<dbReference type="RefSeq" id="XP_056501302.1">
    <property type="nucleotide sequence ID" value="XM_056644488.1"/>
</dbReference>
<dbReference type="Proteomes" id="UP001147733">
    <property type="component" value="Unassembled WGS sequence"/>
</dbReference>
<dbReference type="AlphaFoldDB" id="A0A9W9P456"/>
<dbReference type="EMBL" id="JAPQKT010000004">
    <property type="protein sequence ID" value="KAJ5233802.1"/>
    <property type="molecule type" value="Genomic_DNA"/>
</dbReference>
<reference evidence="1" key="2">
    <citation type="journal article" date="2023" name="IMA Fungus">
        <title>Comparative genomic study of the Penicillium genus elucidates a diverse pangenome and 15 lateral gene transfer events.</title>
        <authorList>
            <person name="Petersen C."/>
            <person name="Sorensen T."/>
            <person name="Nielsen M.R."/>
            <person name="Sondergaard T.E."/>
            <person name="Sorensen J.L."/>
            <person name="Fitzpatrick D.A."/>
            <person name="Frisvad J.C."/>
            <person name="Nielsen K.L."/>
        </authorList>
    </citation>
    <scope>NUCLEOTIDE SEQUENCE</scope>
    <source>
        <strain evidence="1">IBT 23319</strain>
    </source>
</reference>
<organism evidence="1 2">
    <name type="scientific">Penicillium citrinum</name>
    <dbReference type="NCBI Taxonomy" id="5077"/>
    <lineage>
        <taxon>Eukaryota</taxon>
        <taxon>Fungi</taxon>
        <taxon>Dikarya</taxon>
        <taxon>Ascomycota</taxon>
        <taxon>Pezizomycotina</taxon>
        <taxon>Eurotiomycetes</taxon>
        <taxon>Eurotiomycetidae</taxon>
        <taxon>Eurotiales</taxon>
        <taxon>Aspergillaceae</taxon>
        <taxon>Penicillium</taxon>
    </lineage>
</organism>
<accession>A0A9W9P456</accession>
<sequence>MPVFSSRITAKQAIASAVSALLVGKHHTDSSALHNIYYRGPLMQWSNFRRAVESTFNAEKWSRRVLKYAQALDEEVVELGDEHGLQGRFQQSFGTMLGHIFKFQGIDIIFADFKSLGSPYSGIPDAIMKDKDNGLKVVGELKSPWIKEHQLSRLYKHEQLLRRIIAQPVEYMMDLRCKYGFISTYNETIFLRQEYVNGEWVIDYSPPSTGPLPTLDRTLPMS</sequence>
<dbReference type="GeneID" id="81383655"/>
<reference evidence="1" key="1">
    <citation type="submission" date="2022-11" db="EMBL/GenBank/DDBJ databases">
        <authorList>
            <person name="Petersen C."/>
        </authorList>
    </citation>
    <scope>NUCLEOTIDE SEQUENCE</scope>
    <source>
        <strain evidence="1">IBT 23319</strain>
    </source>
</reference>
<evidence type="ECO:0000313" key="1">
    <source>
        <dbReference type="EMBL" id="KAJ5233802.1"/>
    </source>
</evidence>
<name>A0A9W9P456_PENCI</name>
<keyword evidence="2" id="KW-1185">Reference proteome</keyword>
<comment type="caution">
    <text evidence="1">The sequence shown here is derived from an EMBL/GenBank/DDBJ whole genome shotgun (WGS) entry which is preliminary data.</text>
</comment>
<dbReference type="OrthoDB" id="3796275at2759"/>
<protein>
    <submittedName>
        <fullName evidence="1">Uncharacterized protein</fullName>
    </submittedName>
</protein>
<evidence type="ECO:0000313" key="2">
    <source>
        <dbReference type="Proteomes" id="UP001147733"/>
    </source>
</evidence>